<evidence type="ECO:0000313" key="2">
    <source>
        <dbReference type="Proteomes" id="UP001459277"/>
    </source>
</evidence>
<accession>A0AAW2DLP4</accession>
<proteinExistence type="predicted"/>
<gene>
    <name evidence="1" type="ORF">SO802_005711</name>
</gene>
<keyword evidence="2" id="KW-1185">Reference proteome</keyword>
<organism evidence="1 2">
    <name type="scientific">Lithocarpus litseifolius</name>
    <dbReference type="NCBI Taxonomy" id="425828"/>
    <lineage>
        <taxon>Eukaryota</taxon>
        <taxon>Viridiplantae</taxon>
        <taxon>Streptophyta</taxon>
        <taxon>Embryophyta</taxon>
        <taxon>Tracheophyta</taxon>
        <taxon>Spermatophyta</taxon>
        <taxon>Magnoliopsida</taxon>
        <taxon>eudicotyledons</taxon>
        <taxon>Gunneridae</taxon>
        <taxon>Pentapetalae</taxon>
        <taxon>rosids</taxon>
        <taxon>fabids</taxon>
        <taxon>Fagales</taxon>
        <taxon>Fagaceae</taxon>
        <taxon>Lithocarpus</taxon>
    </lineage>
</organism>
<comment type="caution">
    <text evidence="1">The sequence shown here is derived from an EMBL/GenBank/DDBJ whole genome shotgun (WGS) entry which is preliminary data.</text>
</comment>
<dbReference type="Proteomes" id="UP001459277">
    <property type="component" value="Unassembled WGS sequence"/>
</dbReference>
<protein>
    <submittedName>
        <fullName evidence="1">Uncharacterized protein</fullName>
    </submittedName>
</protein>
<name>A0AAW2DLP4_9ROSI</name>
<dbReference type="EMBL" id="JAZDWU010000002">
    <property type="protein sequence ID" value="KAL0010603.1"/>
    <property type="molecule type" value="Genomic_DNA"/>
</dbReference>
<evidence type="ECO:0000313" key="1">
    <source>
        <dbReference type="EMBL" id="KAL0010603.1"/>
    </source>
</evidence>
<reference evidence="1 2" key="1">
    <citation type="submission" date="2024-01" db="EMBL/GenBank/DDBJ databases">
        <title>A telomere-to-telomere, gap-free genome of sweet tea (Lithocarpus litseifolius).</title>
        <authorList>
            <person name="Zhou J."/>
        </authorList>
    </citation>
    <scope>NUCLEOTIDE SEQUENCE [LARGE SCALE GENOMIC DNA]</scope>
    <source>
        <strain evidence="1">Zhou-2022a</strain>
        <tissue evidence="1">Leaf</tissue>
    </source>
</reference>
<dbReference type="AlphaFoldDB" id="A0AAW2DLP4"/>
<sequence length="192" mass="21944">MWHLRAACDVAHVSPRQTRVRCPFCHVRASQSISFQKNPLPIAMSTNSLQRRMKTTESLKKLIVSELSLWSGDVETMVASTNRNFKTLDWLQRDCTKFYDAVRALLSCFAQLSSLETELQTHQNEEEPNASNFQAQSKEALARSEVKYKKAIEWVSGLKSQVSKKAIDWVSGLKSQVSKIREVMQKLWHGSK</sequence>